<dbReference type="PROSITE" id="PS00755">
    <property type="entry name" value="SECY_1"/>
    <property type="match status" value="1"/>
</dbReference>
<dbReference type="FunFam" id="1.10.3370.10:FF:000001">
    <property type="entry name" value="Preprotein translocase subunit SecY"/>
    <property type="match status" value="1"/>
</dbReference>
<keyword evidence="5 10" id="KW-0653">Protein transport</keyword>
<keyword evidence="10" id="KW-1003">Cell membrane</keyword>
<comment type="similarity">
    <text evidence="2 10 13">Belongs to the SecY/SEC61-alpha family.</text>
</comment>
<evidence type="ECO:0000256" key="7">
    <source>
        <dbReference type="ARBA" id="ARBA00023010"/>
    </source>
</evidence>
<dbReference type="GO" id="GO:0005886">
    <property type="term" value="C:plasma membrane"/>
    <property type="evidence" value="ECO:0007669"/>
    <property type="project" value="UniProtKB-SubCell"/>
</dbReference>
<dbReference type="InterPro" id="IPR026593">
    <property type="entry name" value="SecY"/>
</dbReference>
<sequence>MFTTIANIWKVSDLRNRILFTLLMILVFRIGSFIPVPNVNAKALAEIGENPIFGMLNTFSGGALQNFSIFAMSITPYITASIIVQLLGMGVLKKFEEWQKEGEAGRKKLAQITRYGTIVLGMIQAFGLSVTFNNQIPGLITDTTWTGYALITLTLTAGTAFLMWLGEQITEKGIGNGISILIFAGIIAGVERGARTIYETWFYNQEQLGMSYVKLGILLIGVVLLIAAIVFVQQGVRRIPVQYAKRVVGRKMYGGQSTHIPLKVNAAGVIPVIFASSLLMFPVTVAQFLPSNTVTDWIQARLAFGQPLYVSFEVILIIFFTYFYTFVQINPVQLSDGMKKNGGFIPGIRPGKPTELFITRVMNRITLSGALFLAAIASMPVVFMGATGLNLYFGGTGLLIVVGVALETMKQVESQLLQRHYKGFIRK</sequence>
<feature type="transmembrane region" description="Helical" evidence="10">
    <location>
        <begin position="145"/>
        <end position="166"/>
    </location>
</feature>
<feature type="transmembrane region" description="Helical" evidence="10">
    <location>
        <begin position="391"/>
        <end position="409"/>
    </location>
</feature>
<dbReference type="SUPFAM" id="SSF103491">
    <property type="entry name" value="Preprotein translocase SecY subunit"/>
    <property type="match status" value="1"/>
</dbReference>
<name>A0A223D5N2_9BACL</name>
<dbReference type="GO" id="GO:0043952">
    <property type="term" value="P:protein transport by the Sec complex"/>
    <property type="evidence" value="ECO:0007669"/>
    <property type="project" value="UniProtKB-UniRule"/>
</dbReference>
<evidence type="ECO:0000256" key="8">
    <source>
        <dbReference type="ARBA" id="ARBA00023136"/>
    </source>
</evidence>
<dbReference type="PROSITE" id="PS00756">
    <property type="entry name" value="SECY_2"/>
    <property type="match status" value="1"/>
</dbReference>
<dbReference type="PANTHER" id="PTHR10906">
    <property type="entry name" value="SECY/SEC61-ALPHA FAMILY MEMBER"/>
    <property type="match status" value="1"/>
</dbReference>
<feature type="transmembrane region" description="Helical" evidence="10">
    <location>
        <begin position="309"/>
        <end position="329"/>
    </location>
</feature>
<feature type="transmembrane region" description="Helical" evidence="10">
    <location>
        <begin position="266"/>
        <end position="289"/>
    </location>
</feature>
<dbReference type="InterPro" id="IPR002208">
    <property type="entry name" value="SecY/SEC61-alpha"/>
</dbReference>
<dbReference type="NCBIfam" id="TIGR00967">
    <property type="entry name" value="3a0501s007"/>
    <property type="match status" value="1"/>
</dbReference>
<dbReference type="GO" id="GO:0006605">
    <property type="term" value="P:protein targeting"/>
    <property type="evidence" value="ECO:0007669"/>
    <property type="project" value="UniProtKB-UniRule"/>
</dbReference>
<evidence type="ECO:0000256" key="6">
    <source>
        <dbReference type="ARBA" id="ARBA00022989"/>
    </source>
</evidence>
<protein>
    <recommendedName>
        <fullName evidence="9 10">Protein translocase subunit SecY</fullName>
    </recommendedName>
</protein>
<feature type="transmembrane region" description="Helical" evidence="10">
    <location>
        <begin position="365"/>
        <end position="385"/>
    </location>
</feature>
<dbReference type="Pfam" id="PF00344">
    <property type="entry name" value="SecY"/>
    <property type="match status" value="1"/>
</dbReference>
<evidence type="ECO:0000313" key="14">
    <source>
        <dbReference type="EMBL" id="ASS76909.1"/>
    </source>
</evidence>
<evidence type="ECO:0000256" key="1">
    <source>
        <dbReference type="ARBA" id="ARBA00004141"/>
    </source>
</evidence>
<dbReference type="OrthoDB" id="9809248at2"/>
<evidence type="ECO:0000256" key="13">
    <source>
        <dbReference type="RuleBase" id="RU004349"/>
    </source>
</evidence>
<proteinExistence type="inferred from homology"/>
<dbReference type="AlphaFoldDB" id="A0A223D5N2"/>
<dbReference type="PRINTS" id="PR00303">
    <property type="entry name" value="SECYTRNLCASE"/>
</dbReference>
<comment type="subcellular location">
    <subcellularLocation>
        <location evidence="10">Cell membrane</location>
        <topology evidence="10">Multi-pass membrane protein</topology>
    </subcellularLocation>
    <subcellularLocation>
        <location evidence="1 12">Membrane</location>
        <topology evidence="1 12">Multi-pass membrane protein</topology>
    </subcellularLocation>
</comment>
<dbReference type="RefSeq" id="WP_094238134.1">
    <property type="nucleotide sequence ID" value="NZ_CP022657.1"/>
</dbReference>
<keyword evidence="15" id="KW-1185">Reference proteome</keyword>
<evidence type="ECO:0000256" key="10">
    <source>
        <dbReference type="HAMAP-Rule" id="MF_01465"/>
    </source>
</evidence>
<feature type="transmembrane region" description="Helical" evidence="10">
    <location>
        <begin position="18"/>
        <end position="36"/>
    </location>
</feature>
<comment type="function">
    <text evidence="10 11">The central subunit of the protein translocation channel SecYEG. Consists of two halves formed by TMs 1-5 and 6-10. These two domains form a lateral gate at the front which open onto the bilayer between TMs 2 and 7, and are clamped together by SecE at the back. The channel is closed by both a pore ring composed of hydrophobic SecY resides and a short helix (helix 2A) on the extracellular side of the membrane which forms a plug. The plug probably moves laterally to allow the channel to open. The ring and the pore may move independently.</text>
</comment>
<evidence type="ECO:0000256" key="3">
    <source>
        <dbReference type="ARBA" id="ARBA00022448"/>
    </source>
</evidence>
<evidence type="ECO:0000256" key="2">
    <source>
        <dbReference type="ARBA" id="ARBA00005751"/>
    </source>
</evidence>
<feature type="transmembrane region" description="Helical" evidence="10">
    <location>
        <begin position="173"/>
        <end position="190"/>
    </location>
</feature>
<evidence type="ECO:0000256" key="9">
    <source>
        <dbReference type="ARBA" id="ARBA00039733"/>
    </source>
</evidence>
<accession>A0A223D5N2</accession>
<dbReference type="HAMAP" id="MF_01465">
    <property type="entry name" value="SecY"/>
    <property type="match status" value="1"/>
</dbReference>
<evidence type="ECO:0000256" key="4">
    <source>
        <dbReference type="ARBA" id="ARBA00022692"/>
    </source>
</evidence>
<evidence type="ECO:0000256" key="5">
    <source>
        <dbReference type="ARBA" id="ARBA00022927"/>
    </source>
</evidence>
<organism evidence="14 15">
    <name type="scientific">Tumebacillus algifaecis</name>
    <dbReference type="NCBI Taxonomy" id="1214604"/>
    <lineage>
        <taxon>Bacteria</taxon>
        <taxon>Bacillati</taxon>
        <taxon>Bacillota</taxon>
        <taxon>Bacilli</taxon>
        <taxon>Bacillales</taxon>
        <taxon>Alicyclobacillaceae</taxon>
        <taxon>Tumebacillus</taxon>
    </lineage>
</organism>
<comment type="subunit">
    <text evidence="10">Component of the Sec protein translocase complex. Heterotrimer consisting of SecY, SecE and SecG subunits. The heterotrimers can form oligomers, although 1 heterotrimer is thought to be able to translocate proteins. Interacts with the ribosome. Interacts with SecDF, and other proteins may be involved. Interacts with SecA.</text>
</comment>
<evidence type="ECO:0000256" key="12">
    <source>
        <dbReference type="RuleBase" id="RU003484"/>
    </source>
</evidence>
<dbReference type="PIRSF" id="PIRSF004557">
    <property type="entry name" value="SecY"/>
    <property type="match status" value="1"/>
</dbReference>
<dbReference type="GO" id="GO:0065002">
    <property type="term" value="P:intracellular protein transmembrane transport"/>
    <property type="evidence" value="ECO:0007669"/>
    <property type="project" value="UniProtKB-UniRule"/>
</dbReference>
<gene>
    <name evidence="10" type="primary">secY</name>
    <name evidence="14" type="ORF">CIG75_19635</name>
</gene>
<keyword evidence="7 10" id="KW-0811">Translocation</keyword>
<dbReference type="InterPro" id="IPR030659">
    <property type="entry name" value="SecY_CS"/>
</dbReference>
<feature type="transmembrane region" description="Helical" evidence="10">
    <location>
        <begin position="112"/>
        <end position="133"/>
    </location>
</feature>
<feature type="transmembrane region" description="Helical" evidence="10">
    <location>
        <begin position="67"/>
        <end position="92"/>
    </location>
</feature>
<reference evidence="14 15" key="1">
    <citation type="journal article" date="2015" name="Int. J. Syst. Evol. Microbiol.">
        <title>Tumebacillus algifaecis sp. nov., isolated from decomposing algal scum.</title>
        <authorList>
            <person name="Wu Y.F."/>
            <person name="Zhang B."/>
            <person name="Xing P."/>
            <person name="Wu Q.L."/>
            <person name="Liu S.J."/>
        </authorList>
    </citation>
    <scope>NUCLEOTIDE SEQUENCE [LARGE SCALE GENOMIC DNA]</scope>
    <source>
        <strain evidence="14 15">THMBR28</strain>
    </source>
</reference>
<keyword evidence="3 10" id="KW-0813">Transport</keyword>
<dbReference type="Gene3D" id="1.10.3370.10">
    <property type="entry name" value="SecY subunit domain"/>
    <property type="match status" value="1"/>
</dbReference>
<dbReference type="EMBL" id="CP022657">
    <property type="protein sequence ID" value="ASS76909.1"/>
    <property type="molecule type" value="Genomic_DNA"/>
</dbReference>
<feature type="transmembrane region" description="Helical" evidence="10">
    <location>
        <begin position="210"/>
        <end position="232"/>
    </location>
</feature>
<dbReference type="Proteomes" id="UP000214688">
    <property type="component" value="Chromosome"/>
</dbReference>
<evidence type="ECO:0000256" key="11">
    <source>
        <dbReference type="RuleBase" id="RU000537"/>
    </source>
</evidence>
<evidence type="ECO:0000313" key="15">
    <source>
        <dbReference type="Proteomes" id="UP000214688"/>
    </source>
</evidence>
<keyword evidence="6 10" id="KW-1133">Transmembrane helix</keyword>
<dbReference type="KEGG" id="tab:CIG75_19635"/>
<keyword evidence="8 10" id="KW-0472">Membrane</keyword>
<dbReference type="InterPro" id="IPR023201">
    <property type="entry name" value="SecY_dom_sf"/>
</dbReference>
<keyword evidence="4 10" id="KW-0812">Transmembrane</keyword>